<keyword evidence="1" id="KW-1133">Transmembrane helix</keyword>
<evidence type="ECO:0000256" key="1">
    <source>
        <dbReference type="SAM" id="Phobius"/>
    </source>
</evidence>
<reference evidence="3" key="1">
    <citation type="submission" date="2023-03" db="EMBL/GenBank/DDBJ databases">
        <title>Massive genome expansion in bonnet fungi (Mycena s.s.) driven by repeated elements and novel gene families across ecological guilds.</title>
        <authorList>
            <consortium name="Lawrence Berkeley National Laboratory"/>
            <person name="Harder C.B."/>
            <person name="Miyauchi S."/>
            <person name="Viragh M."/>
            <person name="Kuo A."/>
            <person name="Thoen E."/>
            <person name="Andreopoulos B."/>
            <person name="Lu D."/>
            <person name="Skrede I."/>
            <person name="Drula E."/>
            <person name="Henrissat B."/>
            <person name="Morin E."/>
            <person name="Kohler A."/>
            <person name="Barry K."/>
            <person name="LaButti K."/>
            <person name="Morin E."/>
            <person name="Salamov A."/>
            <person name="Lipzen A."/>
            <person name="Mereny Z."/>
            <person name="Hegedus B."/>
            <person name="Baldrian P."/>
            <person name="Stursova M."/>
            <person name="Weitz H."/>
            <person name="Taylor A."/>
            <person name="Grigoriev I.V."/>
            <person name="Nagy L.G."/>
            <person name="Martin F."/>
            <person name="Kauserud H."/>
        </authorList>
    </citation>
    <scope>NUCLEOTIDE SEQUENCE</scope>
    <source>
        <strain evidence="3">CBHHK067</strain>
    </source>
</reference>
<dbReference type="Proteomes" id="UP001221757">
    <property type="component" value="Unassembled WGS sequence"/>
</dbReference>
<keyword evidence="1" id="KW-0472">Membrane</keyword>
<keyword evidence="4" id="KW-1185">Reference proteome</keyword>
<feature type="transmembrane region" description="Helical" evidence="1">
    <location>
        <begin position="102"/>
        <end position="123"/>
    </location>
</feature>
<evidence type="ECO:0000259" key="2">
    <source>
        <dbReference type="Pfam" id="PF20151"/>
    </source>
</evidence>
<gene>
    <name evidence="3" type="ORF">B0H17DRAFT_1204395</name>
</gene>
<dbReference type="InterPro" id="IPR045340">
    <property type="entry name" value="DUF6533"/>
</dbReference>
<feature type="transmembrane region" description="Helical" evidence="1">
    <location>
        <begin position="12"/>
        <end position="29"/>
    </location>
</feature>
<dbReference type="Pfam" id="PF20151">
    <property type="entry name" value="DUF6533"/>
    <property type="match status" value="1"/>
</dbReference>
<sequence length="324" mass="36744">MSSLLDDTARFHTYVALSSFALLYYDYLLTLNREVSRYWGTRTTPATFFFYLNRYGSLFGTLPVVFEFLWTSESTSEAKVSLDAVPLHRSISDGLQVKYHQLFVAVSQLVFPAILIMRTYALYDLCWRVLTVLTSIMLVVFAFGIWTIAAIKRILSDPGALFPRVGCGVQTSTEEARRFAYAWSGILVLDILIVTLTVWKALFIFCEPSSTFTRSTSVPQRHGPRHSADIISFLHASLYLRGVATFQTNVFSSITISRFMLNLRDPTIITPTSGTTEHRTTMYTKGVLFTTVNSYYQPVLSFDENEITRNDLPLQSLPRLMSSV</sequence>
<comment type="caution">
    <text evidence="3">The sequence shown here is derived from an EMBL/GenBank/DDBJ whole genome shotgun (WGS) entry which is preliminary data.</text>
</comment>
<proteinExistence type="predicted"/>
<protein>
    <recommendedName>
        <fullName evidence="2">DUF6533 domain-containing protein</fullName>
    </recommendedName>
</protein>
<dbReference type="EMBL" id="JARKIE010000098">
    <property type="protein sequence ID" value="KAJ7686182.1"/>
    <property type="molecule type" value="Genomic_DNA"/>
</dbReference>
<feature type="domain" description="DUF6533" evidence="2">
    <location>
        <begin position="14"/>
        <end position="58"/>
    </location>
</feature>
<evidence type="ECO:0000313" key="4">
    <source>
        <dbReference type="Proteomes" id="UP001221757"/>
    </source>
</evidence>
<accession>A0AAD7D974</accession>
<organism evidence="3 4">
    <name type="scientific">Mycena rosella</name>
    <name type="common">Pink bonnet</name>
    <name type="synonym">Agaricus rosellus</name>
    <dbReference type="NCBI Taxonomy" id="1033263"/>
    <lineage>
        <taxon>Eukaryota</taxon>
        <taxon>Fungi</taxon>
        <taxon>Dikarya</taxon>
        <taxon>Basidiomycota</taxon>
        <taxon>Agaricomycotina</taxon>
        <taxon>Agaricomycetes</taxon>
        <taxon>Agaricomycetidae</taxon>
        <taxon>Agaricales</taxon>
        <taxon>Marasmiineae</taxon>
        <taxon>Mycenaceae</taxon>
        <taxon>Mycena</taxon>
    </lineage>
</organism>
<name>A0AAD7D974_MYCRO</name>
<keyword evidence="1" id="KW-0812">Transmembrane</keyword>
<evidence type="ECO:0000313" key="3">
    <source>
        <dbReference type="EMBL" id="KAJ7686182.1"/>
    </source>
</evidence>
<dbReference type="AlphaFoldDB" id="A0AAD7D974"/>
<feature type="transmembrane region" description="Helical" evidence="1">
    <location>
        <begin position="180"/>
        <end position="205"/>
    </location>
</feature>
<feature type="transmembrane region" description="Helical" evidence="1">
    <location>
        <begin position="129"/>
        <end position="151"/>
    </location>
</feature>